<comment type="caution">
    <text evidence="3">The sequence shown here is derived from an EMBL/GenBank/DDBJ whole genome shotgun (WGS) entry which is preliminary data.</text>
</comment>
<evidence type="ECO:0000256" key="1">
    <source>
        <dbReference type="SAM" id="Phobius"/>
    </source>
</evidence>
<evidence type="ECO:0000313" key="3">
    <source>
        <dbReference type="EMBL" id="TAA48023.1"/>
    </source>
</evidence>
<keyword evidence="3" id="KW-0407">Ion channel</keyword>
<proteinExistence type="predicted"/>
<feature type="transmembrane region" description="Helical" evidence="1">
    <location>
        <begin position="68"/>
        <end position="86"/>
    </location>
</feature>
<sequence length="255" mass="28458">MPSSAFKFSKMSIPIPKFSFHILLTSLILLIIIPPHLTDIVGKVLTMVLFNLVMLASLYVVAQQKRTFYIGILLAIPTVLVGWGDFYSSAHLANYLRALTLIAFFGFVSFHLLKYLIKQLHPNTEMIIAAISLYFIIALLWAMIYVSLEIHYPGSFNLKAGIDGGDLTGLINELTYFSFVTISTLGYGDISPQTTFTQGWVVLEAIVGQFYIAIVLARLLGLFVAEETAKEAEKNHVKEMLKKAQSTHKDDGTHH</sequence>
<feature type="transmembrane region" description="Helical" evidence="1">
    <location>
        <begin position="206"/>
        <end position="225"/>
    </location>
</feature>
<keyword evidence="4" id="KW-1185">Reference proteome</keyword>
<feature type="transmembrane region" description="Helical" evidence="1">
    <location>
        <begin position="44"/>
        <end position="61"/>
    </location>
</feature>
<accession>A0ABY1WTR0</accession>
<dbReference type="InterPro" id="IPR013099">
    <property type="entry name" value="K_chnl_dom"/>
</dbReference>
<feature type="transmembrane region" description="Helical" evidence="1">
    <location>
        <begin position="20"/>
        <end position="38"/>
    </location>
</feature>
<keyword evidence="1" id="KW-0472">Membrane</keyword>
<dbReference type="SUPFAM" id="SSF81324">
    <property type="entry name" value="Voltage-gated potassium channels"/>
    <property type="match status" value="1"/>
</dbReference>
<organism evidence="3 4">
    <name type="scientific">Corallincola spongiicola</name>
    <dbReference type="NCBI Taxonomy" id="2520508"/>
    <lineage>
        <taxon>Bacteria</taxon>
        <taxon>Pseudomonadati</taxon>
        <taxon>Pseudomonadota</taxon>
        <taxon>Gammaproteobacteria</taxon>
        <taxon>Alteromonadales</taxon>
        <taxon>Psychromonadaceae</taxon>
        <taxon>Corallincola</taxon>
    </lineage>
</organism>
<keyword evidence="1" id="KW-0812">Transmembrane</keyword>
<dbReference type="Proteomes" id="UP000292544">
    <property type="component" value="Unassembled WGS sequence"/>
</dbReference>
<name>A0ABY1WTR0_9GAMM</name>
<evidence type="ECO:0000313" key="4">
    <source>
        <dbReference type="Proteomes" id="UP000292544"/>
    </source>
</evidence>
<dbReference type="RefSeq" id="WP_130565525.1">
    <property type="nucleotide sequence ID" value="NZ_SHLY01000001.1"/>
</dbReference>
<dbReference type="GO" id="GO:0034220">
    <property type="term" value="P:monoatomic ion transmembrane transport"/>
    <property type="evidence" value="ECO:0007669"/>
    <property type="project" value="UniProtKB-KW"/>
</dbReference>
<dbReference type="Pfam" id="PF07885">
    <property type="entry name" value="Ion_trans_2"/>
    <property type="match status" value="1"/>
</dbReference>
<feature type="domain" description="Potassium channel" evidence="2">
    <location>
        <begin position="174"/>
        <end position="220"/>
    </location>
</feature>
<keyword evidence="1" id="KW-1133">Transmembrane helix</keyword>
<reference evidence="4" key="1">
    <citation type="submission" date="2019-02" db="EMBL/GenBank/DDBJ databases">
        <title>Draft genome sequence of Muricauda sp. 176CP4-71.</title>
        <authorList>
            <person name="Park J.-S."/>
        </authorList>
    </citation>
    <scope>NUCLEOTIDE SEQUENCE [LARGE SCALE GENOMIC DNA]</scope>
    <source>
        <strain evidence="4">176GS2-150</strain>
    </source>
</reference>
<dbReference type="EMBL" id="SHLY01000001">
    <property type="protein sequence ID" value="TAA48023.1"/>
    <property type="molecule type" value="Genomic_DNA"/>
</dbReference>
<keyword evidence="3" id="KW-0813">Transport</keyword>
<gene>
    <name evidence="3" type="ORF">EXY25_01900</name>
</gene>
<protein>
    <submittedName>
        <fullName evidence="3">Potassium channel protein</fullName>
    </submittedName>
</protein>
<evidence type="ECO:0000259" key="2">
    <source>
        <dbReference type="Pfam" id="PF07885"/>
    </source>
</evidence>
<feature type="transmembrane region" description="Helical" evidence="1">
    <location>
        <begin position="98"/>
        <end position="117"/>
    </location>
</feature>
<dbReference type="Gene3D" id="1.10.287.70">
    <property type="match status" value="1"/>
</dbReference>
<feature type="transmembrane region" description="Helical" evidence="1">
    <location>
        <begin position="126"/>
        <end position="148"/>
    </location>
</feature>
<keyword evidence="3" id="KW-0406">Ion transport</keyword>